<comment type="caution">
    <text evidence="11">Lacks conserved residue(s) required for the propagation of feature annotation.</text>
</comment>
<gene>
    <name evidence="11 14" type="primary">aroC</name>
    <name evidence="14" type="ORF">HXM93_01595</name>
</gene>
<feature type="region of interest" description="Disordered" evidence="13">
    <location>
        <begin position="258"/>
        <end position="282"/>
    </location>
</feature>
<dbReference type="Proteomes" id="UP000709351">
    <property type="component" value="Unassembled WGS sequence"/>
</dbReference>
<comment type="pathway">
    <text evidence="1 11 12">Metabolic intermediate biosynthesis; chorismate biosynthesis; chorismate from D-erythrose 4-phosphate and phosphoenolpyruvate: step 7/7.</text>
</comment>
<evidence type="ECO:0000256" key="10">
    <source>
        <dbReference type="ARBA" id="ARBA00023239"/>
    </source>
</evidence>
<dbReference type="AlphaFoldDB" id="A0A930GZM8"/>
<evidence type="ECO:0000313" key="14">
    <source>
        <dbReference type="EMBL" id="MBF1283217.1"/>
    </source>
</evidence>
<dbReference type="Pfam" id="PF01264">
    <property type="entry name" value="Chorismate_synt"/>
    <property type="match status" value="1"/>
</dbReference>
<evidence type="ECO:0000256" key="13">
    <source>
        <dbReference type="SAM" id="MobiDB-lite"/>
    </source>
</evidence>
<feature type="binding site" evidence="11">
    <location>
        <position position="346"/>
    </location>
    <ligand>
        <name>FMN</name>
        <dbReference type="ChEBI" id="CHEBI:58210"/>
    </ligand>
</feature>
<keyword evidence="10 11" id="KW-0456">Lyase</keyword>
<dbReference type="GO" id="GO:0004107">
    <property type="term" value="F:chorismate synthase activity"/>
    <property type="evidence" value="ECO:0007669"/>
    <property type="project" value="UniProtKB-UniRule"/>
</dbReference>
<organism evidence="14 15">
    <name type="scientific">Oribacterium parvum</name>
    <dbReference type="NCBI Taxonomy" id="1501329"/>
    <lineage>
        <taxon>Bacteria</taxon>
        <taxon>Bacillati</taxon>
        <taxon>Bacillota</taxon>
        <taxon>Clostridia</taxon>
        <taxon>Lachnospirales</taxon>
        <taxon>Lachnospiraceae</taxon>
        <taxon>Oribacterium</taxon>
    </lineage>
</organism>
<comment type="subunit">
    <text evidence="11">Homotetramer.</text>
</comment>
<keyword evidence="9 11" id="KW-0057">Aromatic amino acid biosynthesis</keyword>
<reference evidence="14" key="1">
    <citation type="submission" date="2020-04" db="EMBL/GenBank/DDBJ databases">
        <title>Deep metagenomics examines the oral microbiome during advanced dental caries in children, revealing novel taxa and co-occurrences with host molecules.</title>
        <authorList>
            <person name="Baker J.L."/>
            <person name="Morton J.T."/>
            <person name="Dinis M."/>
            <person name="Alvarez R."/>
            <person name="Tran N.C."/>
            <person name="Knight R."/>
            <person name="Edlund A."/>
        </authorList>
    </citation>
    <scope>NUCLEOTIDE SEQUENCE</scope>
    <source>
        <strain evidence="14">JCVI_24_bin.2</strain>
    </source>
</reference>
<proteinExistence type="inferred from homology"/>
<evidence type="ECO:0000256" key="1">
    <source>
        <dbReference type="ARBA" id="ARBA00005044"/>
    </source>
</evidence>
<dbReference type="HAMAP" id="MF_00300">
    <property type="entry name" value="Chorismate_synth"/>
    <property type="match status" value="1"/>
</dbReference>
<keyword evidence="4 11" id="KW-0028">Amino-acid biosynthesis</keyword>
<dbReference type="Gene3D" id="3.60.150.10">
    <property type="entry name" value="Chorismate synthase AroC"/>
    <property type="match status" value="1"/>
</dbReference>
<dbReference type="InterPro" id="IPR000453">
    <property type="entry name" value="Chorismate_synth"/>
</dbReference>
<keyword evidence="5 11" id="KW-0285">Flavoprotein</keyword>
<dbReference type="GO" id="GO:0009423">
    <property type="term" value="P:chorismate biosynthetic process"/>
    <property type="evidence" value="ECO:0007669"/>
    <property type="project" value="UniProtKB-UniRule"/>
</dbReference>
<dbReference type="SUPFAM" id="SSF103263">
    <property type="entry name" value="Chorismate synthase, AroC"/>
    <property type="match status" value="1"/>
</dbReference>
<evidence type="ECO:0000256" key="12">
    <source>
        <dbReference type="RuleBase" id="RU000605"/>
    </source>
</evidence>
<sequence>MGGSIFGKIFRISSFGESHGKALGVVVDGCPAGLSLSEADIQPYLERRRPGKNLKMTQRKEGDQVEILSGVFQGLTTGTPIALMVRNEDQRSKDYGDIAESFRPGHADYGFFSKYGFRDYRGGGRSSGRETLARVAAGAIAKKVLQELQVEVDAKVMELAGISLSTSEGRAEADARILKLREEGDSAGGVVECRVNGLFPGVGEPVFDKLDARIAEGIMSIGAVKAVEIGDGVAASKALGSENNDSFFTVEAFPESRRGDISTEEVDESDESDDSERGGTEGDYFLENNLLRLKKKSNHSGGILGGMSDGSEILIRASFKPTPSISKVQNTVKESGEPISIKIKGRHDPTVVERATVVVEAMTAIVVLDCLLENMSARLENVKKIYRKE</sequence>
<dbReference type="NCBIfam" id="TIGR00033">
    <property type="entry name" value="aroC"/>
    <property type="match status" value="1"/>
</dbReference>
<comment type="similarity">
    <text evidence="2 11 12">Belongs to the chorismate synthase family.</text>
</comment>
<accession>A0A930GZM8</accession>
<evidence type="ECO:0000256" key="11">
    <source>
        <dbReference type="HAMAP-Rule" id="MF_00300"/>
    </source>
</evidence>
<evidence type="ECO:0000256" key="5">
    <source>
        <dbReference type="ARBA" id="ARBA00022630"/>
    </source>
</evidence>
<keyword evidence="7 11" id="KW-0274">FAD</keyword>
<comment type="caution">
    <text evidence="14">The sequence shown here is derived from an EMBL/GenBank/DDBJ whole genome shotgun (WGS) entry which is preliminary data.</text>
</comment>
<name>A0A930GZM8_9FIRM</name>
<feature type="compositionally biased region" description="Acidic residues" evidence="13">
    <location>
        <begin position="262"/>
        <end position="274"/>
    </location>
</feature>
<dbReference type="GO" id="GO:0008652">
    <property type="term" value="P:amino acid biosynthetic process"/>
    <property type="evidence" value="ECO:0007669"/>
    <property type="project" value="UniProtKB-KW"/>
</dbReference>
<keyword evidence="8 11" id="KW-0521">NADP</keyword>
<comment type="catalytic activity">
    <reaction evidence="11 12">
        <text>5-O-(1-carboxyvinyl)-3-phosphoshikimate = chorismate + phosphate</text>
        <dbReference type="Rhea" id="RHEA:21020"/>
        <dbReference type="ChEBI" id="CHEBI:29748"/>
        <dbReference type="ChEBI" id="CHEBI:43474"/>
        <dbReference type="ChEBI" id="CHEBI:57701"/>
        <dbReference type="EC" id="4.2.3.5"/>
    </reaction>
</comment>
<evidence type="ECO:0000256" key="3">
    <source>
        <dbReference type="ARBA" id="ARBA00013036"/>
    </source>
</evidence>
<evidence type="ECO:0000256" key="8">
    <source>
        <dbReference type="ARBA" id="ARBA00022857"/>
    </source>
</evidence>
<evidence type="ECO:0000313" key="15">
    <source>
        <dbReference type="Proteomes" id="UP000709351"/>
    </source>
</evidence>
<feature type="binding site" evidence="11">
    <location>
        <position position="48"/>
    </location>
    <ligand>
        <name>NADP(+)</name>
        <dbReference type="ChEBI" id="CHEBI:58349"/>
    </ligand>
</feature>
<dbReference type="PROSITE" id="PS00789">
    <property type="entry name" value="CHORISMATE_SYNTHASE_3"/>
    <property type="match status" value="1"/>
</dbReference>
<dbReference type="CDD" id="cd07304">
    <property type="entry name" value="Chorismate_synthase"/>
    <property type="match status" value="1"/>
</dbReference>
<dbReference type="PROSITE" id="PS00788">
    <property type="entry name" value="CHORISMATE_SYNTHASE_2"/>
    <property type="match status" value="1"/>
</dbReference>
<dbReference type="PROSITE" id="PS00787">
    <property type="entry name" value="CHORISMATE_SYNTHASE_1"/>
    <property type="match status" value="1"/>
</dbReference>
<comment type="function">
    <text evidence="11">Catalyzes the anti-1,4-elimination of the C-3 phosphate and the C-6 proR hydrogen from 5-enolpyruvylshikimate-3-phosphate (EPSP) to yield chorismate, which is the branch point compound that serves as the starting substrate for the three terminal pathways of aromatic amino acid biosynthesis. This reaction introduces a second double bond into the aromatic ring system.</text>
</comment>
<dbReference type="GO" id="GO:0009073">
    <property type="term" value="P:aromatic amino acid family biosynthetic process"/>
    <property type="evidence" value="ECO:0007669"/>
    <property type="project" value="UniProtKB-KW"/>
</dbReference>
<keyword evidence="6 11" id="KW-0288">FMN</keyword>
<protein>
    <recommendedName>
        <fullName evidence="3 11">Chorismate synthase</fullName>
        <shortName evidence="11">CS</shortName>
        <ecNumber evidence="3 11">4.2.3.5</ecNumber>
    </recommendedName>
    <alternativeName>
        <fullName evidence="11">5-enolpyruvylshikimate-3-phosphate phospholyase</fullName>
    </alternativeName>
</protein>
<dbReference type="EMBL" id="JABZRD010000061">
    <property type="protein sequence ID" value="MBF1283217.1"/>
    <property type="molecule type" value="Genomic_DNA"/>
</dbReference>
<evidence type="ECO:0000256" key="7">
    <source>
        <dbReference type="ARBA" id="ARBA00022827"/>
    </source>
</evidence>
<evidence type="ECO:0000256" key="2">
    <source>
        <dbReference type="ARBA" id="ARBA00008014"/>
    </source>
</evidence>
<feature type="binding site" evidence="11">
    <location>
        <begin position="125"/>
        <end position="127"/>
    </location>
    <ligand>
        <name>FMN</name>
        <dbReference type="ChEBI" id="CHEBI:58210"/>
    </ligand>
</feature>
<dbReference type="PANTHER" id="PTHR21085:SF0">
    <property type="entry name" value="CHORISMATE SYNTHASE"/>
    <property type="match status" value="1"/>
</dbReference>
<dbReference type="EC" id="4.2.3.5" evidence="3 11"/>
<evidence type="ECO:0000256" key="9">
    <source>
        <dbReference type="ARBA" id="ARBA00023141"/>
    </source>
</evidence>
<dbReference type="InterPro" id="IPR035904">
    <property type="entry name" value="Chorismate_synth_AroC_sf"/>
</dbReference>
<dbReference type="PIRSF" id="PIRSF001456">
    <property type="entry name" value="Chorismate_synth"/>
    <property type="match status" value="1"/>
</dbReference>
<feature type="binding site" evidence="11">
    <location>
        <begin position="320"/>
        <end position="324"/>
    </location>
    <ligand>
        <name>FMN</name>
        <dbReference type="ChEBI" id="CHEBI:58210"/>
    </ligand>
</feature>
<feature type="binding site" evidence="11">
    <location>
        <position position="305"/>
    </location>
    <ligand>
        <name>FMN</name>
        <dbReference type="ChEBI" id="CHEBI:58210"/>
    </ligand>
</feature>
<dbReference type="GO" id="GO:0005829">
    <property type="term" value="C:cytosol"/>
    <property type="evidence" value="ECO:0007669"/>
    <property type="project" value="TreeGrafter"/>
</dbReference>
<evidence type="ECO:0000256" key="4">
    <source>
        <dbReference type="ARBA" id="ARBA00022605"/>
    </source>
</evidence>
<evidence type="ECO:0000256" key="6">
    <source>
        <dbReference type="ARBA" id="ARBA00022643"/>
    </source>
</evidence>
<dbReference type="InterPro" id="IPR020541">
    <property type="entry name" value="Chorismate_synthase_CS"/>
</dbReference>
<dbReference type="PANTHER" id="PTHR21085">
    <property type="entry name" value="CHORISMATE SYNTHASE"/>
    <property type="match status" value="1"/>
</dbReference>
<dbReference type="GO" id="GO:0010181">
    <property type="term" value="F:FMN binding"/>
    <property type="evidence" value="ECO:0007669"/>
    <property type="project" value="TreeGrafter"/>
</dbReference>
<comment type="cofactor">
    <cofactor evidence="11 12">
        <name>FMNH2</name>
        <dbReference type="ChEBI" id="CHEBI:57618"/>
    </cofactor>
    <text evidence="11 12">Reduced FMN (FMNH(2)).</text>
</comment>